<name>A0A2H4YF37_9CAUD</name>
<dbReference type="InterPro" id="IPR003789">
    <property type="entry name" value="Asn/Gln_tRNA_amidoTrase-B-like"/>
</dbReference>
<keyword evidence="2" id="KW-1185">Reference proteome</keyword>
<organism evidence="1 2">
    <name type="scientific">Aeromonas phage Ah1</name>
    <dbReference type="NCBI Taxonomy" id="2053701"/>
    <lineage>
        <taxon>Viruses</taxon>
        <taxon>Duplodnaviria</taxon>
        <taxon>Heunggongvirae</taxon>
        <taxon>Uroviricota</taxon>
        <taxon>Caudoviricetes</taxon>
        <taxon>Pantevenvirales</taxon>
        <taxon>Straboviridae</taxon>
        <taxon>Cinqassovirus</taxon>
        <taxon>Cinqassovirus ah1</taxon>
    </lineage>
</organism>
<gene>
    <name evidence="1" type="ORF">Ah1_00263</name>
</gene>
<dbReference type="Proteomes" id="UP000240934">
    <property type="component" value="Segment"/>
</dbReference>
<evidence type="ECO:0000313" key="1">
    <source>
        <dbReference type="EMBL" id="AUE22781.1"/>
    </source>
</evidence>
<dbReference type="GO" id="GO:0016884">
    <property type="term" value="F:carbon-nitrogen ligase activity, with glutamine as amido-N-donor"/>
    <property type="evidence" value="ECO:0007669"/>
    <property type="project" value="InterPro"/>
</dbReference>
<accession>A0A2H4YF37</accession>
<sequence length="160" mass="17810">MSLLEQLKKDQIALRKSEERITEVGKLKINALTTLIGESSPAGNATVTDEQVQAVIRKFVKNLDEAISELHKRTKQISNDLTNQEVMDILKQDIRYTNALIERELYTAYLPQVFDSADIRAIIVNMSGANIGQVMGACKKAAQEQGKMFDGALVRKEMGV</sequence>
<proteinExistence type="predicted"/>
<dbReference type="SUPFAM" id="SSF89095">
    <property type="entry name" value="GatB/YqeY motif"/>
    <property type="match status" value="1"/>
</dbReference>
<evidence type="ECO:0000313" key="2">
    <source>
        <dbReference type="Proteomes" id="UP000240934"/>
    </source>
</evidence>
<dbReference type="EMBL" id="MG250483">
    <property type="protein sequence ID" value="AUE22781.1"/>
    <property type="molecule type" value="Genomic_DNA"/>
</dbReference>
<protein>
    <submittedName>
        <fullName evidence="1">Uncharacterized protein</fullName>
    </submittedName>
</protein>
<reference evidence="1 2" key="1">
    <citation type="submission" date="2017-10" db="EMBL/GenBank/DDBJ databases">
        <title>Antibacterial composition for extension of chilled fish shelf life and decreasing of risk of food-borne infections, bacteriophage strains for its preparation.</title>
        <authorList>
            <person name="Zulkarneev E.R."/>
            <person name="Aleshkin A.V."/>
            <person name="Rubalsky O.V."/>
            <person name="Kiseleva I.A."/>
            <person name="Rubalskii E.O."/>
            <person name="Lebedev S.N."/>
        </authorList>
    </citation>
    <scope>NUCLEOTIDE SEQUENCE [LARGE SCALE GENOMIC DNA]</scope>
</reference>